<proteinExistence type="predicted"/>
<evidence type="ECO:0000259" key="4">
    <source>
        <dbReference type="Pfam" id="PF07971"/>
    </source>
</evidence>
<dbReference type="Gene3D" id="1.20.1610.10">
    <property type="entry name" value="alpha-1,2-mannosidases domains"/>
    <property type="match status" value="1"/>
</dbReference>
<dbReference type="InterPro" id="IPR014718">
    <property type="entry name" value="GH-type_carb-bd"/>
</dbReference>
<dbReference type="NCBIfam" id="TIGR01180">
    <property type="entry name" value="aman2_put"/>
    <property type="match status" value="1"/>
</dbReference>
<evidence type="ECO:0000256" key="1">
    <source>
        <dbReference type="ARBA" id="ARBA00001913"/>
    </source>
</evidence>
<dbReference type="GO" id="GO:0006516">
    <property type="term" value="P:glycoprotein catabolic process"/>
    <property type="evidence" value="ECO:0007669"/>
    <property type="project" value="TreeGrafter"/>
</dbReference>
<evidence type="ECO:0000313" key="7">
    <source>
        <dbReference type="Proteomes" id="UP000295668"/>
    </source>
</evidence>
<dbReference type="AlphaFoldDB" id="A0A4R5MKQ0"/>
<comment type="subunit">
    <text evidence="2">Monomer.</text>
</comment>
<dbReference type="InterPro" id="IPR005887">
    <property type="entry name" value="GH92_a_mannosidase_put"/>
</dbReference>
<evidence type="ECO:0000256" key="3">
    <source>
        <dbReference type="ARBA" id="ARBA00022837"/>
    </source>
</evidence>
<dbReference type="Pfam" id="PF17678">
    <property type="entry name" value="Glyco_hydro_92N"/>
    <property type="match status" value="1"/>
</dbReference>
<keyword evidence="7" id="KW-1185">Reference proteome</keyword>
<dbReference type="PANTHER" id="PTHR12143">
    <property type="entry name" value="PEPTIDE N-GLYCANASE PNGASE -RELATED"/>
    <property type="match status" value="1"/>
</dbReference>
<dbReference type="InterPro" id="IPR050883">
    <property type="entry name" value="PNGase"/>
</dbReference>
<organism evidence="6 7">
    <name type="scientific">Pedobacter changchengzhani</name>
    <dbReference type="NCBI Taxonomy" id="2529274"/>
    <lineage>
        <taxon>Bacteria</taxon>
        <taxon>Pseudomonadati</taxon>
        <taxon>Bacteroidota</taxon>
        <taxon>Sphingobacteriia</taxon>
        <taxon>Sphingobacteriales</taxon>
        <taxon>Sphingobacteriaceae</taxon>
        <taxon>Pedobacter</taxon>
    </lineage>
</organism>
<comment type="cofactor">
    <cofactor evidence="1">
        <name>Ca(2+)</name>
        <dbReference type="ChEBI" id="CHEBI:29108"/>
    </cofactor>
</comment>
<evidence type="ECO:0000313" key="6">
    <source>
        <dbReference type="EMBL" id="TDG36178.1"/>
    </source>
</evidence>
<dbReference type="FunFam" id="3.30.2080.10:FF:000001">
    <property type="entry name" value="Alpha-1,2-mannosidase subfamily"/>
    <property type="match status" value="1"/>
</dbReference>
<sequence>MNRLHDIKLCSNYFLGFVGLILLTSNLYAQSEDYTKYVNPFIGTAENGHTFPGASVPFGFVQVSPETSIMGWNHCSGYNYNDKQLIGFAQNHLNGTGIGDLGDILLLPFSGEKAEYKTTFDKKTEKASAGIYSVDLADGVKVKLTATAHTAFHKYKFTKNEVAHLLIDLQSGIVGNETALQDHVATAEINIEDDKQTFTGHQQVNHWVARDFYYIIKLSKPYTKINQLAPKLGEKAKRLVLDFDLKQNESLQVKIGISTVSISGAKQNLEAENAYWDFDKIVKQAKSDWNSILSRVEIEGTKDQKTNFYTALYHLCLQPNNIADVNGEYRGADNKVHHSATKTYYSTFSLWDTYRAAHPLYTILTPERVDGMVNSLIDHYKTEGILPIWTLWGKENFCMIGNHAIPVIADAYLKGFRGFNVDEAYQAVKKSSLKNHQKSNWDIYNKFGYYPFDLVKEESVSRTLESAYDDYAVAEMAKTLGTKEDEFYFNKRAGFYKNIFDSTTNFMRGKDSFGHWRTPFDPFSLSHAGSSGGDYTEGNAWQYTWQVQHDVEGLTKIFGGKITFANKLDSLFKLDSTKKGTGFTGDVSGLIGQYAHGNEPSHHIVYLFTFLDRPWRTQELAREINDRFYLNKPDGLIGNDDCGQMSAWFIFNAMGFYPVNPVGGEYVFGAPQFKKVKLHLPNNKTFTIEAKNYSVKNKYVSEITLNNQLITPHSIHHRDIIEGGKLVFEMTDLPQKPRN</sequence>
<dbReference type="SUPFAM" id="SSF48208">
    <property type="entry name" value="Six-hairpin glycosidases"/>
    <property type="match status" value="1"/>
</dbReference>
<dbReference type="GO" id="GO:0005829">
    <property type="term" value="C:cytosol"/>
    <property type="evidence" value="ECO:0007669"/>
    <property type="project" value="TreeGrafter"/>
</dbReference>
<gene>
    <name evidence="6" type="ORF">EZJ43_09235</name>
</gene>
<dbReference type="Gene3D" id="3.30.2080.10">
    <property type="entry name" value="GH92 mannosidase domain"/>
    <property type="match status" value="1"/>
</dbReference>
<evidence type="ECO:0000259" key="5">
    <source>
        <dbReference type="Pfam" id="PF17678"/>
    </source>
</evidence>
<feature type="domain" description="Glycosyl hydrolase family 92 N-terminal" evidence="5">
    <location>
        <begin position="37"/>
        <end position="258"/>
    </location>
</feature>
<dbReference type="GO" id="GO:0000224">
    <property type="term" value="F:peptide-N4-(N-acetyl-beta-glucosaminyl)asparagine amidase activity"/>
    <property type="evidence" value="ECO:0007669"/>
    <property type="project" value="TreeGrafter"/>
</dbReference>
<protein>
    <submittedName>
        <fullName evidence="6">Glycoside hydrolase family 92 protein</fullName>
    </submittedName>
</protein>
<keyword evidence="3" id="KW-0106">Calcium</keyword>
<dbReference type="OrthoDB" id="9758101at2"/>
<dbReference type="FunFam" id="1.20.1050.60:FF:000001">
    <property type="entry name" value="Putative alpha-1,2-mannosidase"/>
    <property type="match status" value="1"/>
</dbReference>
<dbReference type="InterPro" id="IPR012939">
    <property type="entry name" value="Glyco_hydro_92"/>
</dbReference>
<name>A0A4R5MKQ0_9SPHI</name>
<comment type="caution">
    <text evidence="6">The sequence shown here is derived from an EMBL/GenBank/DDBJ whole genome shotgun (WGS) entry which is preliminary data.</text>
</comment>
<dbReference type="GO" id="GO:0030246">
    <property type="term" value="F:carbohydrate binding"/>
    <property type="evidence" value="ECO:0007669"/>
    <property type="project" value="InterPro"/>
</dbReference>
<dbReference type="Proteomes" id="UP000295668">
    <property type="component" value="Unassembled WGS sequence"/>
</dbReference>
<dbReference type="RefSeq" id="WP_133262424.1">
    <property type="nucleotide sequence ID" value="NZ_SJCY01000005.1"/>
</dbReference>
<accession>A0A4R5MKQ0</accession>
<dbReference type="InterPro" id="IPR008928">
    <property type="entry name" value="6-hairpin_glycosidase_sf"/>
</dbReference>
<feature type="domain" description="Glycosyl hydrolase family 92" evidence="4">
    <location>
        <begin position="264"/>
        <end position="731"/>
    </location>
</feature>
<dbReference type="PANTHER" id="PTHR12143:SF39">
    <property type="entry name" value="SECRETED PROTEIN"/>
    <property type="match status" value="1"/>
</dbReference>
<dbReference type="Gene3D" id="2.70.98.10">
    <property type="match status" value="1"/>
</dbReference>
<reference evidence="6 7" key="1">
    <citation type="submission" date="2019-02" db="EMBL/GenBank/DDBJ databases">
        <title>Pedobacter sp. nov., a novel speices isolated from soil of pinguins habitat in Antarcitica.</title>
        <authorList>
            <person name="He R.-H."/>
        </authorList>
    </citation>
    <scope>NUCLEOTIDE SEQUENCE [LARGE SCALE GENOMIC DNA]</scope>
    <source>
        <strain evidence="6 7">E01020</strain>
    </source>
</reference>
<dbReference type="InterPro" id="IPR041371">
    <property type="entry name" value="GH92_N"/>
</dbReference>
<dbReference type="Gene3D" id="1.20.1050.60">
    <property type="entry name" value="alpha-1,2-mannosidase"/>
    <property type="match status" value="1"/>
</dbReference>
<evidence type="ECO:0000256" key="2">
    <source>
        <dbReference type="ARBA" id="ARBA00011245"/>
    </source>
</evidence>
<dbReference type="GO" id="GO:0005975">
    <property type="term" value="P:carbohydrate metabolic process"/>
    <property type="evidence" value="ECO:0007669"/>
    <property type="project" value="InterPro"/>
</dbReference>
<keyword evidence="6" id="KW-0378">Hydrolase</keyword>
<dbReference type="EMBL" id="SJCY01000005">
    <property type="protein sequence ID" value="TDG36178.1"/>
    <property type="molecule type" value="Genomic_DNA"/>
</dbReference>
<dbReference type="Pfam" id="PF07971">
    <property type="entry name" value="Glyco_hydro_92"/>
    <property type="match status" value="1"/>
</dbReference>